<reference evidence="2 3" key="3">
    <citation type="submission" date="2020-02" db="EMBL/GenBank/DDBJ databases">
        <title>Newly sequenced genome of strain CSTR1 showed variability in Candidatus Kuenenia stuttgartiensis genomes.</title>
        <authorList>
            <person name="Ding C."/>
            <person name="Adrian L."/>
        </authorList>
    </citation>
    <scope>NUCLEOTIDE SEQUENCE [LARGE SCALE GENOMIC DNA]</scope>
    <source>
        <strain evidence="2 3">CSTR1</strain>
    </source>
</reference>
<reference evidence="1" key="1">
    <citation type="journal article" date="2006" name="Nature">
        <title>Deciphering the evolution and metabolism of an anammox bacterium from a community genome.</title>
        <authorList>
            <person name="Strous M."/>
            <person name="Pelletier E."/>
            <person name="Mangenot S."/>
            <person name="Rattei T."/>
            <person name="Lehner A."/>
            <person name="Taylor M.W."/>
            <person name="Horn M."/>
            <person name="Daims H."/>
            <person name="Bartol-Mavel D."/>
            <person name="Wincker P."/>
            <person name="Barbe V."/>
            <person name="Fonknechten N."/>
            <person name="Vallenet D."/>
            <person name="Segurens B."/>
            <person name="Schenowitz-Truong C."/>
            <person name="Medigue C."/>
            <person name="Collingro A."/>
            <person name="Snel B."/>
            <person name="Dutilh B.E."/>
            <person name="OpDenCamp H.J.M."/>
            <person name="vanDerDrift C."/>
            <person name="Cirpus I."/>
            <person name="vanDePas-Schoonen K.T."/>
            <person name="Harhangi H.R."/>
            <person name="vanNiftrik L."/>
            <person name="Schmid M."/>
            <person name="Keltjens J."/>
            <person name="vanDeVossenberg J."/>
            <person name="Kartal B."/>
            <person name="Meier H."/>
            <person name="Frishman D."/>
            <person name="Huynen M.A."/>
            <person name="Mewes H."/>
            <person name="Weissenbach J."/>
            <person name="Jetten M.S.M."/>
            <person name="Wagner M."/>
            <person name="LePaslier D."/>
        </authorList>
    </citation>
    <scope>NUCLEOTIDE SEQUENCE</scope>
</reference>
<reference evidence="1" key="2">
    <citation type="submission" date="2006-01" db="EMBL/GenBank/DDBJ databases">
        <authorList>
            <person name="Genoscope"/>
        </authorList>
    </citation>
    <scope>NUCLEOTIDE SEQUENCE</scope>
</reference>
<evidence type="ECO:0000313" key="2">
    <source>
        <dbReference type="EMBL" id="QII12453.1"/>
    </source>
</evidence>
<proteinExistence type="predicted"/>
<evidence type="ECO:0000313" key="3">
    <source>
        <dbReference type="Proteomes" id="UP000501926"/>
    </source>
</evidence>
<name>Q1Q5E8_KUEST</name>
<gene>
    <name evidence="2" type="ORF">KsCSTR_30740</name>
    <name evidence="1" type="ORF">kuste4472</name>
</gene>
<dbReference type="EMBL" id="CP049055">
    <property type="protein sequence ID" value="QII12453.1"/>
    <property type="molecule type" value="Genomic_DNA"/>
</dbReference>
<dbReference type="EMBL" id="CT573071">
    <property type="protein sequence ID" value="CAJ75234.1"/>
    <property type="molecule type" value="Genomic_DNA"/>
</dbReference>
<evidence type="ECO:0000313" key="1">
    <source>
        <dbReference type="EMBL" id="CAJ75234.1"/>
    </source>
</evidence>
<dbReference type="AlphaFoldDB" id="Q1Q5E8"/>
<dbReference type="Proteomes" id="UP000501926">
    <property type="component" value="Chromosome"/>
</dbReference>
<protein>
    <submittedName>
        <fullName evidence="1">Uncharacterized protein</fullName>
    </submittedName>
</protein>
<sequence length="55" mass="6539">MTILYHRFFHPFLSLYNTPQRLEILSLNKTPHTSLCTASCCLFLTHLQTYTYTTR</sequence>
<accession>Q1Q5E8</accession>
<organism evidence="1">
    <name type="scientific">Kuenenia stuttgartiensis</name>
    <dbReference type="NCBI Taxonomy" id="174633"/>
    <lineage>
        <taxon>Bacteria</taxon>
        <taxon>Pseudomonadati</taxon>
        <taxon>Planctomycetota</taxon>
        <taxon>Candidatus Brocadiia</taxon>
        <taxon>Candidatus Brocadiales</taxon>
        <taxon>Candidatus Brocadiaceae</taxon>
        <taxon>Candidatus Kuenenia</taxon>
    </lineage>
</organism>